<protein>
    <recommendedName>
        <fullName evidence="5">Exodeoxyribonuclease 7 large subunit</fullName>
        <ecNumber evidence="5">3.1.11.6</ecNumber>
    </recommendedName>
    <alternativeName>
        <fullName evidence="5">Exodeoxyribonuclease VII large subunit</fullName>
        <shortName evidence="5">Exonuclease VII large subunit</shortName>
    </alternativeName>
</protein>
<keyword evidence="1 5" id="KW-0963">Cytoplasm</keyword>
<dbReference type="GO" id="GO:0006308">
    <property type="term" value="P:DNA catabolic process"/>
    <property type="evidence" value="ECO:0007669"/>
    <property type="project" value="UniProtKB-UniRule"/>
</dbReference>
<dbReference type="GO" id="GO:0005737">
    <property type="term" value="C:cytoplasm"/>
    <property type="evidence" value="ECO:0007669"/>
    <property type="project" value="UniProtKB-SubCell"/>
</dbReference>
<dbReference type="InterPro" id="IPR025824">
    <property type="entry name" value="OB-fold_nuc-bd_dom"/>
</dbReference>
<evidence type="ECO:0000256" key="5">
    <source>
        <dbReference type="HAMAP-Rule" id="MF_00378"/>
    </source>
</evidence>
<keyword evidence="3 5" id="KW-0378">Hydrolase</keyword>
<reference evidence="9 10" key="1">
    <citation type="submission" date="2019-02" db="EMBL/GenBank/DDBJ databases">
        <title>Genomic Encyclopedia of Type Strains, Phase IV (KMG-IV): sequencing the most valuable type-strain genomes for metagenomic binning, comparative biology and taxonomic classification.</title>
        <authorList>
            <person name="Goeker M."/>
        </authorList>
    </citation>
    <scope>NUCLEOTIDE SEQUENCE [LARGE SCALE GENOMIC DNA]</scope>
    <source>
        <strain evidence="9 10">DSM 23814</strain>
    </source>
</reference>
<sequence>MENQENYDALSSEKMLSVAQLNRRVGRLLEEGVPTLWVTGEISNFVRASSGHWYFTLKDDRASVRAVMFRGKTAQLDFVPASGDRIDVRARVSLYEPRGDYQLQVESLRRAGQGNLYEQFLAIRARLQEEGLLDASRKRPLPAFARRVGVITSLGAAALQDVLSALTRRAPHVSIVIYPTTVQGRDAATEIMSALAQAQMRNEVDVLLLVRGGGSMEDLWSFNDESLARLIAASRIPVVSGVGHETDFTIADFVADLRAPTPTAAAELVCRPRQDILNDIAGLTGRLSRHQQRMLEHYSLRLDRLTGRLVSPAQKIRADRVRVVHAVRQLDGGLRTGLTHKRNRVALLTQALEHTAPQVTHARNRVATLLARLDRATDRVISQTQRRFERAQTQFETINPRAVLGRGYAIVYDEAGHVQRDPGALHDGQTLKVELEKGTQQVRVIPNRS</sequence>
<comment type="function">
    <text evidence="5">Bidirectionally degrades single-stranded DNA into large acid-insoluble oligonucleotides, which are then degraded further into small acid-soluble oligonucleotides.</text>
</comment>
<evidence type="ECO:0000256" key="2">
    <source>
        <dbReference type="ARBA" id="ARBA00022722"/>
    </source>
</evidence>
<comment type="catalytic activity">
    <reaction evidence="5 6">
        <text>Exonucleolytic cleavage in either 5'- to 3'- or 3'- to 5'-direction to yield nucleoside 5'-phosphates.</text>
        <dbReference type="EC" id="3.1.11.6"/>
    </reaction>
</comment>
<dbReference type="PANTHER" id="PTHR30008">
    <property type="entry name" value="EXODEOXYRIBONUCLEASE 7 LARGE SUBUNIT"/>
    <property type="match status" value="1"/>
</dbReference>
<dbReference type="EC" id="3.1.11.6" evidence="5"/>
<name>A0A4V2FRW5_9BURK</name>
<keyword evidence="2 5" id="KW-0540">Nuclease</keyword>
<accession>A0A4V2FRW5</accession>
<comment type="caution">
    <text evidence="9">The sequence shown here is derived from an EMBL/GenBank/DDBJ whole genome shotgun (WGS) entry which is preliminary data.</text>
</comment>
<evidence type="ECO:0000259" key="7">
    <source>
        <dbReference type="Pfam" id="PF02601"/>
    </source>
</evidence>
<dbReference type="AlphaFoldDB" id="A0A4V2FRW5"/>
<dbReference type="GO" id="GO:0008855">
    <property type="term" value="F:exodeoxyribonuclease VII activity"/>
    <property type="evidence" value="ECO:0007669"/>
    <property type="project" value="UniProtKB-UniRule"/>
</dbReference>
<dbReference type="Pfam" id="PF13742">
    <property type="entry name" value="tRNA_anti_2"/>
    <property type="match status" value="1"/>
</dbReference>
<dbReference type="OrthoDB" id="9802795at2"/>
<evidence type="ECO:0000256" key="4">
    <source>
        <dbReference type="ARBA" id="ARBA00022839"/>
    </source>
</evidence>
<evidence type="ECO:0000256" key="3">
    <source>
        <dbReference type="ARBA" id="ARBA00022801"/>
    </source>
</evidence>
<evidence type="ECO:0000313" key="10">
    <source>
        <dbReference type="Proteomes" id="UP000293398"/>
    </source>
</evidence>
<feature type="domain" description="Exonuclease VII large subunit C-terminal" evidence="7">
    <location>
        <begin position="132"/>
        <end position="442"/>
    </location>
</feature>
<dbReference type="Pfam" id="PF02601">
    <property type="entry name" value="Exonuc_VII_L"/>
    <property type="match status" value="1"/>
</dbReference>
<evidence type="ECO:0000259" key="8">
    <source>
        <dbReference type="Pfam" id="PF13742"/>
    </source>
</evidence>
<dbReference type="GO" id="GO:0009318">
    <property type="term" value="C:exodeoxyribonuclease VII complex"/>
    <property type="evidence" value="ECO:0007669"/>
    <property type="project" value="UniProtKB-UniRule"/>
</dbReference>
<evidence type="ECO:0000256" key="1">
    <source>
        <dbReference type="ARBA" id="ARBA00022490"/>
    </source>
</evidence>
<dbReference type="InterPro" id="IPR003753">
    <property type="entry name" value="Exonuc_VII_L"/>
</dbReference>
<dbReference type="Proteomes" id="UP000293398">
    <property type="component" value="Unassembled WGS sequence"/>
</dbReference>
<dbReference type="InterPro" id="IPR020579">
    <property type="entry name" value="Exonuc_VII_lsu_C"/>
</dbReference>
<evidence type="ECO:0000256" key="6">
    <source>
        <dbReference type="RuleBase" id="RU004355"/>
    </source>
</evidence>
<dbReference type="GO" id="GO:0003676">
    <property type="term" value="F:nucleic acid binding"/>
    <property type="evidence" value="ECO:0007669"/>
    <property type="project" value="InterPro"/>
</dbReference>
<feature type="domain" description="OB-fold nucleic acid binding" evidence="8">
    <location>
        <begin position="16"/>
        <end position="108"/>
    </location>
</feature>
<dbReference type="HAMAP" id="MF_00378">
    <property type="entry name" value="Exonuc_7_L"/>
    <property type="match status" value="1"/>
</dbReference>
<keyword evidence="10" id="KW-1185">Reference proteome</keyword>
<comment type="subcellular location">
    <subcellularLocation>
        <location evidence="5 6">Cytoplasm</location>
    </subcellularLocation>
</comment>
<dbReference type="EMBL" id="SHKO01000004">
    <property type="protein sequence ID" value="RZT92029.1"/>
    <property type="molecule type" value="Genomic_DNA"/>
</dbReference>
<dbReference type="NCBIfam" id="TIGR00237">
    <property type="entry name" value="xseA"/>
    <property type="match status" value="1"/>
</dbReference>
<organism evidence="9 10">
    <name type="scientific">Advenella incenata</name>
    <dbReference type="NCBI Taxonomy" id="267800"/>
    <lineage>
        <taxon>Bacteria</taxon>
        <taxon>Pseudomonadati</taxon>
        <taxon>Pseudomonadota</taxon>
        <taxon>Betaproteobacteria</taxon>
        <taxon>Burkholderiales</taxon>
        <taxon>Alcaligenaceae</taxon>
    </lineage>
</organism>
<comment type="similarity">
    <text evidence="5 6">Belongs to the XseA family.</text>
</comment>
<gene>
    <name evidence="5" type="primary">xseA</name>
    <name evidence="9" type="ORF">EV681_3936</name>
</gene>
<comment type="subunit">
    <text evidence="5">Heterooligomer composed of large and small subunits.</text>
</comment>
<proteinExistence type="inferred from homology"/>
<dbReference type="PANTHER" id="PTHR30008:SF0">
    <property type="entry name" value="EXODEOXYRIBONUCLEASE 7 LARGE SUBUNIT"/>
    <property type="match status" value="1"/>
</dbReference>
<evidence type="ECO:0000313" key="9">
    <source>
        <dbReference type="EMBL" id="RZT92029.1"/>
    </source>
</evidence>
<keyword evidence="4 5" id="KW-0269">Exonuclease</keyword>
<dbReference type="CDD" id="cd04489">
    <property type="entry name" value="ExoVII_LU_OBF"/>
    <property type="match status" value="1"/>
</dbReference>